<dbReference type="AlphaFoldDB" id="A0A1F5NR42"/>
<organism evidence="1 2">
    <name type="scientific">Candidatus Doudnabacteria bacterium RIFCSPHIGHO2_01_FULL_45_18</name>
    <dbReference type="NCBI Taxonomy" id="1817823"/>
    <lineage>
        <taxon>Bacteria</taxon>
        <taxon>Candidatus Doudnaibacteriota</taxon>
    </lineage>
</organism>
<dbReference type="EMBL" id="MFEJ01000022">
    <property type="protein sequence ID" value="OGE80073.1"/>
    <property type="molecule type" value="Genomic_DNA"/>
</dbReference>
<protein>
    <submittedName>
        <fullName evidence="1">Uncharacterized protein</fullName>
    </submittedName>
</protein>
<dbReference type="Proteomes" id="UP000176233">
    <property type="component" value="Unassembled WGS sequence"/>
</dbReference>
<evidence type="ECO:0000313" key="1">
    <source>
        <dbReference type="EMBL" id="OGE80073.1"/>
    </source>
</evidence>
<evidence type="ECO:0000313" key="2">
    <source>
        <dbReference type="Proteomes" id="UP000176233"/>
    </source>
</evidence>
<reference evidence="1 2" key="1">
    <citation type="journal article" date="2016" name="Nat. Commun.">
        <title>Thousands of microbial genomes shed light on interconnected biogeochemical processes in an aquifer system.</title>
        <authorList>
            <person name="Anantharaman K."/>
            <person name="Brown C.T."/>
            <person name="Hug L.A."/>
            <person name="Sharon I."/>
            <person name="Castelle C.J."/>
            <person name="Probst A.J."/>
            <person name="Thomas B.C."/>
            <person name="Singh A."/>
            <person name="Wilkins M.J."/>
            <person name="Karaoz U."/>
            <person name="Brodie E.L."/>
            <person name="Williams K.H."/>
            <person name="Hubbard S.S."/>
            <person name="Banfield J.F."/>
        </authorList>
    </citation>
    <scope>NUCLEOTIDE SEQUENCE [LARGE SCALE GENOMIC DNA]</scope>
</reference>
<sequence>MKRIAYAFVLVVLFPILGIAQELPVPDNRYQGYPISISWPTELPDLLACQNQEYYEPLDLHLTQYESRAQVARIRVQEHDECPWMLTRYGWRYILRPAGTKVAVDAMGRDLFDEGSPTGMKCANPRPFSITIPPPSPPPSAVMPPIVFTLPPSPSPPAPRRLVIPPIERLIQKSAPSKPTPKREEHRGWCEGKTRNRVCAVVIFAAGTYLAWHYWPDGGHVQLAVVPIVPIVPAVEKPGIPNPGVP</sequence>
<proteinExistence type="predicted"/>
<gene>
    <name evidence="1" type="ORF">A2660_00280</name>
</gene>
<comment type="caution">
    <text evidence="1">The sequence shown here is derived from an EMBL/GenBank/DDBJ whole genome shotgun (WGS) entry which is preliminary data.</text>
</comment>
<accession>A0A1F5NR42</accession>
<name>A0A1F5NR42_9BACT</name>